<feature type="transmembrane region" description="Helical" evidence="2">
    <location>
        <begin position="57"/>
        <end position="78"/>
    </location>
</feature>
<dbReference type="GeneID" id="2909614"/>
<feature type="region of interest" description="Disordered" evidence="1">
    <location>
        <begin position="128"/>
        <end position="150"/>
    </location>
</feature>
<dbReference type="AlphaFoldDB" id="A0A1D8NCF3"/>
<dbReference type="VEuPathDB" id="FungiDB:YALI1_C32424g"/>
<evidence type="ECO:0000256" key="1">
    <source>
        <dbReference type="SAM" id="MobiDB-lite"/>
    </source>
</evidence>
<dbReference type="Pfam" id="PF04892">
    <property type="entry name" value="VanZ"/>
    <property type="match status" value="1"/>
</dbReference>
<evidence type="ECO:0000256" key="2">
    <source>
        <dbReference type="SAM" id="Phobius"/>
    </source>
</evidence>
<dbReference type="PANTHER" id="PTHR28008:SF1">
    <property type="entry name" value="DOMAIN PROTEIN, PUTATIVE (AFU_ORTHOLOGUE AFUA_3G10980)-RELATED"/>
    <property type="match status" value="1"/>
</dbReference>
<reference evidence="5 7" key="2">
    <citation type="submission" date="2018-07" db="EMBL/GenBank/DDBJ databases">
        <title>Draft Genome Assemblies for Five Robust Yarrowia lipolytica Strains Exhibiting High Lipid Production and Pentose Sugar Utilization and Sugar Alcohol Secretion from Undetoxified Lignocellulosic Biomass Hydrolysates.</title>
        <authorList>
            <consortium name="DOE Joint Genome Institute"/>
            <person name="Walker C."/>
            <person name="Ryu S."/>
            <person name="Na H."/>
            <person name="Zane M."/>
            <person name="LaButti K."/>
            <person name="Lipzen A."/>
            <person name="Haridas S."/>
            <person name="Barry K."/>
            <person name="Grigoriev I.V."/>
            <person name="Quarterman J."/>
            <person name="Slininger P."/>
            <person name="Dien B."/>
            <person name="Trinh C.T."/>
        </authorList>
    </citation>
    <scope>NUCLEOTIDE SEQUENCE [LARGE SCALE GENOMIC DNA]</scope>
    <source>
        <strain evidence="5 7">YB392</strain>
    </source>
</reference>
<organism evidence="4 6">
    <name type="scientific">Yarrowia lipolytica</name>
    <name type="common">Candida lipolytica</name>
    <dbReference type="NCBI Taxonomy" id="4952"/>
    <lineage>
        <taxon>Eukaryota</taxon>
        <taxon>Fungi</taxon>
        <taxon>Dikarya</taxon>
        <taxon>Ascomycota</taxon>
        <taxon>Saccharomycotina</taxon>
        <taxon>Dipodascomycetes</taxon>
        <taxon>Dipodascales</taxon>
        <taxon>Dipodascales incertae sedis</taxon>
        <taxon>Yarrowia</taxon>
    </lineage>
</organism>
<dbReference type="OMA" id="SLMINIM"/>
<dbReference type="Proteomes" id="UP000256601">
    <property type="component" value="Unassembled WGS sequence"/>
</dbReference>
<dbReference type="Proteomes" id="UP000182444">
    <property type="component" value="Chromosome 1C"/>
</dbReference>
<proteinExistence type="predicted"/>
<dbReference type="VEuPathDB" id="FungiDB:YALI0_C23496g"/>
<feature type="domain" description="VanZ-like" evidence="3">
    <location>
        <begin position="30"/>
        <end position="106"/>
    </location>
</feature>
<sequence>MKIRKAFVAAFLVLCAISAYLGFAKIHIQYDKAVHFTTFFILTLVFYWILDTSRRRCINASILVCTLFGGVGSEFAQTLFPHRTFDPMDILFNVAGSLLAVVLCALYHQRMLTRARLARYQPVDDSAIAVGPDPEPDLELGDIAPVDDER</sequence>
<dbReference type="eggNOG" id="ENOG502S56A">
    <property type="taxonomic scope" value="Eukaryota"/>
</dbReference>
<evidence type="ECO:0000313" key="4">
    <source>
        <dbReference type="EMBL" id="AOW03310.1"/>
    </source>
</evidence>
<feature type="transmembrane region" description="Helical" evidence="2">
    <location>
        <begin position="34"/>
        <end position="50"/>
    </location>
</feature>
<dbReference type="RefSeq" id="XP_502184.2">
    <property type="nucleotide sequence ID" value="XM_502184.2"/>
</dbReference>
<evidence type="ECO:0000313" key="6">
    <source>
        <dbReference type="Proteomes" id="UP000182444"/>
    </source>
</evidence>
<dbReference type="PANTHER" id="PTHR28008">
    <property type="entry name" value="DOMAIN PROTEIN, PUTATIVE (AFU_ORTHOLOGUE AFUA_3G10980)-RELATED"/>
    <property type="match status" value="1"/>
</dbReference>
<evidence type="ECO:0000259" key="3">
    <source>
        <dbReference type="Pfam" id="PF04892"/>
    </source>
</evidence>
<keyword evidence="2" id="KW-0812">Transmembrane</keyword>
<dbReference type="OrthoDB" id="63581at2759"/>
<feature type="transmembrane region" description="Helical" evidence="2">
    <location>
        <begin position="90"/>
        <end position="107"/>
    </location>
</feature>
<dbReference type="InterPro" id="IPR006976">
    <property type="entry name" value="VanZ-like"/>
</dbReference>
<feature type="compositionally biased region" description="Acidic residues" evidence="1">
    <location>
        <begin position="134"/>
        <end position="150"/>
    </location>
</feature>
<evidence type="ECO:0000313" key="5">
    <source>
        <dbReference type="EMBL" id="RDW23099.1"/>
    </source>
</evidence>
<accession>A0A1D8NCF3</accession>
<name>A0A1D8NCF3_YARLL</name>
<dbReference type="KEGG" id="yli:2909614"/>
<reference evidence="4 6" key="1">
    <citation type="journal article" date="2016" name="PLoS ONE">
        <title>Sequence Assembly of Yarrowia lipolytica Strain W29/CLIB89 Shows Transposable Element Diversity.</title>
        <authorList>
            <person name="Magnan C."/>
            <person name="Yu J."/>
            <person name="Chang I."/>
            <person name="Jahn E."/>
            <person name="Kanomata Y."/>
            <person name="Wu J."/>
            <person name="Zeller M."/>
            <person name="Oakes M."/>
            <person name="Baldi P."/>
            <person name="Sandmeyer S."/>
        </authorList>
    </citation>
    <scope>NUCLEOTIDE SEQUENCE [LARGE SCALE GENOMIC DNA]</scope>
    <source>
        <strain evidence="4">CLIB89</strain>
        <strain evidence="6">CLIB89(W29)</strain>
    </source>
</reference>
<dbReference type="EMBL" id="KZ857345">
    <property type="protein sequence ID" value="RDW23099.1"/>
    <property type="molecule type" value="Genomic_DNA"/>
</dbReference>
<gene>
    <name evidence="5" type="ORF">B0I71DRAFT_155561</name>
    <name evidence="4" type="ORF">YALI1_C32424g</name>
</gene>
<protein>
    <recommendedName>
        <fullName evidence="3">VanZ-like domain-containing protein</fullName>
    </recommendedName>
</protein>
<evidence type="ECO:0000313" key="7">
    <source>
        <dbReference type="Proteomes" id="UP000256601"/>
    </source>
</evidence>
<dbReference type="NCBIfam" id="NF037970">
    <property type="entry name" value="vanZ_1"/>
    <property type="match status" value="1"/>
</dbReference>
<keyword evidence="2" id="KW-0472">Membrane</keyword>
<dbReference type="EMBL" id="CP017555">
    <property type="protein sequence ID" value="AOW03310.1"/>
    <property type="molecule type" value="Genomic_DNA"/>
</dbReference>
<keyword evidence="2" id="KW-1133">Transmembrane helix</keyword>